<evidence type="ECO:0000256" key="1">
    <source>
        <dbReference type="SAM" id="SignalP"/>
    </source>
</evidence>
<feature type="chain" id="PRO_5038896538" evidence="1">
    <location>
        <begin position="27"/>
        <end position="226"/>
    </location>
</feature>
<evidence type="ECO:0000313" key="3">
    <source>
        <dbReference type="Proteomes" id="UP000298424"/>
    </source>
</evidence>
<keyword evidence="1" id="KW-0732">Signal</keyword>
<accession>A0A4R8ZI14</accession>
<organism evidence="2 3">
    <name type="scientific">Cryobacterium lyxosi</name>
    <dbReference type="NCBI Taxonomy" id="1259228"/>
    <lineage>
        <taxon>Bacteria</taxon>
        <taxon>Bacillati</taxon>
        <taxon>Actinomycetota</taxon>
        <taxon>Actinomycetes</taxon>
        <taxon>Micrococcales</taxon>
        <taxon>Microbacteriaceae</taxon>
        <taxon>Cryobacterium</taxon>
    </lineage>
</organism>
<evidence type="ECO:0000313" key="2">
    <source>
        <dbReference type="EMBL" id="TFD26559.1"/>
    </source>
</evidence>
<dbReference type="EMBL" id="SOGT01000008">
    <property type="protein sequence ID" value="TFD26559.1"/>
    <property type="molecule type" value="Genomic_DNA"/>
</dbReference>
<reference evidence="2 3" key="1">
    <citation type="submission" date="2019-03" db="EMBL/GenBank/DDBJ databases">
        <title>Genomics of glacier-inhabiting Cryobacterium strains.</title>
        <authorList>
            <person name="Liu Q."/>
            <person name="Xin Y.-H."/>
        </authorList>
    </citation>
    <scope>NUCLEOTIDE SEQUENCE [LARGE SCALE GENOMIC DNA]</scope>
    <source>
        <strain evidence="2 3">TMT1-1</strain>
    </source>
</reference>
<protein>
    <submittedName>
        <fullName evidence="2">Uncharacterized protein</fullName>
    </submittedName>
</protein>
<sequence length="226" mass="23196">MKLMLNRKKAIIGAGGVAVALTMALAALGPTGAYFSDTAQGEVSGTVGSIKIAGADGTGTDSLNLAYTNLLPGTTQTVASRYVNTGLNAQDVWVVFNDKDALHALNDLGTYGEFHVAANGKALFDSANLSDDLDDVEKPSCGTLAPTGCWPVPTMIKLESNLAPTAVGSVSFTFGYAAKMSGQSKLGGGVWNSYPVKTVQTPDAVGAHNGLPYQLVATQVGQKPGQ</sequence>
<dbReference type="OrthoDB" id="5106225at2"/>
<dbReference type="AlphaFoldDB" id="A0A4R8ZI14"/>
<dbReference type="RefSeq" id="WP_134572070.1">
    <property type="nucleotide sequence ID" value="NZ_SOGT01000008.1"/>
</dbReference>
<comment type="caution">
    <text evidence="2">The sequence shown here is derived from an EMBL/GenBank/DDBJ whole genome shotgun (WGS) entry which is preliminary data.</text>
</comment>
<name>A0A4R8ZI14_9MICO</name>
<keyword evidence="3" id="KW-1185">Reference proteome</keyword>
<feature type="signal peptide" evidence="1">
    <location>
        <begin position="1"/>
        <end position="26"/>
    </location>
</feature>
<gene>
    <name evidence="2" type="ORF">E3T27_07160</name>
</gene>
<proteinExistence type="predicted"/>
<dbReference type="Proteomes" id="UP000298424">
    <property type="component" value="Unassembled WGS sequence"/>
</dbReference>